<reference evidence="1 2" key="2">
    <citation type="journal article" date="2022" name="Mol. Ecol. Resour.">
        <title>The genomes of chicory, endive, great burdock and yacon provide insights into Asteraceae paleo-polyploidization history and plant inulin production.</title>
        <authorList>
            <person name="Fan W."/>
            <person name="Wang S."/>
            <person name="Wang H."/>
            <person name="Wang A."/>
            <person name="Jiang F."/>
            <person name="Liu H."/>
            <person name="Zhao H."/>
            <person name="Xu D."/>
            <person name="Zhang Y."/>
        </authorList>
    </citation>
    <scope>NUCLEOTIDE SEQUENCE [LARGE SCALE GENOMIC DNA]</scope>
    <source>
        <strain evidence="2">cv. Yunnan</strain>
        <tissue evidence="1">Leaves</tissue>
    </source>
</reference>
<dbReference type="Proteomes" id="UP001056120">
    <property type="component" value="Linkage Group LG16"/>
</dbReference>
<sequence length="122" mass="13442">MTTERNGDGGDGLVFLATGWFKWFQLHIAGPVRLFPGYTHLSEGIKLSVLTAAVRLVVPIGGEKEWRGKSSNEPVVWYLKQIGHGLGFWKGRNDRSGQTCFSGQKCFSGSGGQLGFRTRILQ</sequence>
<keyword evidence="2" id="KW-1185">Reference proteome</keyword>
<protein>
    <submittedName>
        <fullName evidence="1">Uncharacterized protein</fullName>
    </submittedName>
</protein>
<organism evidence="1 2">
    <name type="scientific">Smallanthus sonchifolius</name>
    <dbReference type="NCBI Taxonomy" id="185202"/>
    <lineage>
        <taxon>Eukaryota</taxon>
        <taxon>Viridiplantae</taxon>
        <taxon>Streptophyta</taxon>
        <taxon>Embryophyta</taxon>
        <taxon>Tracheophyta</taxon>
        <taxon>Spermatophyta</taxon>
        <taxon>Magnoliopsida</taxon>
        <taxon>eudicotyledons</taxon>
        <taxon>Gunneridae</taxon>
        <taxon>Pentapetalae</taxon>
        <taxon>asterids</taxon>
        <taxon>campanulids</taxon>
        <taxon>Asterales</taxon>
        <taxon>Asteraceae</taxon>
        <taxon>Asteroideae</taxon>
        <taxon>Heliantheae alliance</taxon>
        <taxon>Millerieae</taxon>
        <taxon>Smallanthus</taxon>
    </lineage>
</organism>
<dbReference type="EMBL" id="CM042033">
    <property type="protein sequence ID" value="KAI3773887.1"/>
    <property type="molecule type" value="Genomic_DNA"/>
</dbReference>
<proteinExistence type="predicted"/>
<comment type="caution">
    <text evidence="1">The sequence shown here is derived from an EMBL/GenBank/DDBJ whole genome shotgun (WGS) entry which is preliminary data.</text>
</comment>
<name>A0ACB9FRZ6_9ASTR</name>
<gene>
    <name evidence="1" type="ORF">L1987_48426</name>
</gene>
<evidence type="ECO:0000313" key="2">
    <source>
        <dbReference type="Proteomes" id="UP001056120"/>
    </source>
</evidence>
<reference evidence="2" key="1">
    <citation type="journal article" date="2022" name="Mol. Ecol. Resour.">
        <title>The genomes of chicory, endive, great burdock and yacon provide insights into Asteraceae palaeo-polyploidization history and plant inulin production.</title>
        <authorList>
            <person name="Fan W."/>
            <person name="Wang S."/>
            <person name="Wang H."/>
            <person name="Wang A."/>
            <person name="Jiang F."/>
            <person name="Liu H."/>
            <person name="Zhao H."/>
            <person name="Xu D."/>
            <person name="Zhang Y."/>
        </authorList>
    </citation>
    <scope>NUCLEOTIDE SEQUENCE [LARGE SCALE GENOMIC DNA]</scope>
    <source>
        <strain evidence="2">cv. Yunnan</strain>
    </source>
</reference>
<accession>A0ACB9FRZ6</accession>
<evidence type="ECO:0000313" key="1">
    <source>
        <dbReference type="EMBL" id="KAI3773887.1"/>
    </source>
</evidence>